<dbReference type="GO" id="GO:0016126">
    <property type="term" value="P:sterol biosynthetic process"/>
    <property type="evidence" value="ECO:0007669"/>
    <property type="project" value="TreeGrafter"/>
</dbReference>
<evidence type="ECO:0000313" key="9">
    <source>
        <dbReference type="EMBL" id="CAI4212117.1"/>
    </source>
</evidence>
<feature type="transmembrane region" description="Helical" evidence="8">
    <location>
        <begin position="140"/>
        <end position="157"/>
    </location>
</feature>
<keyword evidence="4" id="KW-0256">Endoplasmic reticulum</keyword>
<evidence type="ECO:0000313" key="10">
    <source>
        <dbReference type="Proteomes" id="UP000838763"/>
    </source>
</evidence>
<evidence type="ECO:0000256" key="8">
    <source>
        <dbReference type="SAM" id="Phobius"/>
    </source>
</evidence>
<dbReference type="AlphaFoldDB" id="A0A9P1GYA5"/>
<gene>
    <name evidence="9" type="ORF">PPNO1_LOCUS1885</name>
</gene>
<feature type="region of interest" description="Disordered" evidence="7">
    <location>
        <begin position="77"/>
        <end position="102"/>
    </location>
</feature>
<feature type="transmembrane region" description="Helical" evidence="8">
    <location>
        <begin position="265"/>
        <end position="282"/>
    </location>
</feature>
<dbReference type="PANTHER" id="PTHR15301:SF3">
    <property type="entry name" value="PROTEIN NSG1-RELATED"/>
    <property type="match status" value="1"/>
</dbReference>
<dbReference type="GO" id="GO:0005789">
    <property type="term" value="C:endoplasmic reticulum membrane"/>
    <property type="evidence" value="ECO:0007669"/>
    <property type="project" value="UniProtKB-SubCell"/>
</dbReference>
<feature type="region of interest" description="Disordered" evidence="7">
    <location>
        <begin position="1"/>
        <end position="44"/>
    </location>
</feature>
<evidence type="ECO:0000256" key="5">
    <source>
        <dbReference type="ARBA" id="ARBA00022989"/>
    </source>
</evidence>
<evidence type="ECO:0000256" key="7">
    <source>
        <dbReference type="SAM" id="MobiDB-lite"/>
    </source>
</evidence>
<evidence type="ECO:0000256" key="3">
    <source>
        <dbReference type="ARBA" id="ARBA00022692"/>
    </source>
</evidence>
<proteinExistence type="inferred from homology"/>
<evidence type="ECO:0000256" key="2">
    <source>
        <dbReference type="ARBA" id="ARBA00007475"/>
    </source>
</evidence>
<keyword evidence="6 8" id="KW-0472">Membrane</keyword>
<protein>
    <submittedName>
        <fullName evidence="9">Uncharacterized protein</fullName>
    </submittedName>
</protein>
<evidence type="ECO:0000256" key="1">
    <source>
        <dbReference type="ARBA" id="ARBA00004477"/>
    </source>
</evidence>
<comment type="subcellular location">
    <subcellularLocation>
        <location evidence="1">Endoplasmic reticulum membrane</location>
        <topology evidence="1">Multi-pass membrane protein</topology>
    </subcellularLocation>
</comment>
<feature type="transmembrane region" description="Helical" evidence="8">
    <location>
        <begin position="237"/>
        <end position="258"/>
    </location>
</feature>
<keyword evidence="5 8" id="KW-1133">Transmembrane helix</keyword>
<dbReference type="Pfam" id="PF07281">
    <property type="entry name" value="INSIG"/>
    <property type="match status" value="1"/>
</dbReference>
<organism evidence="9 10">
    <name type="scientific">Parascedosporium putredinis</name>
    <dbReference type="NCBI Taxonomy" id="1442378"/>
    <lineage>
        <taxon>Eukaryota</taxon>
        <taxon>Fungi</taxon>
        <taxon>Dikarya</taxon>
        <taxon>Ascomycota</taxon>
        <taxon>Pezizomycotina</taxon>
        <taxon>Sordariomycetes</taxon>
        <taxon>Hypocreomycetidae</taxon>
        <taxon>Microascales</taxon>
        <taxon>Microascaceae</taxon>
        <taxon>Parascedosporium</taxon>
    </lineage>
</organism>
<dbReference type="OrthoDB" id="205546at2759"/>
<accession>A0A9P1GYA5</accession>
<dbReference type="InterPro" id="IPR025929">
    <property type="entry name" value="INSIG_fam"/>
</dbReference>
<evidence type="ECO:0000256" key="6">
    <source>
        <dbReference type="ARBA" id="ARBA00023136"/>
    </source>
</evidence>
<keyword evidence="10" id="KW-1185">Reference proteome</keyword>
<comment type="caution">
    <text evidence="9">The sequence shown here is derived from an EMBL/GenBank/DDBJ whole genome shotgun (WGS) entry which is preliminary data.</text>
</comment>
<name>A0A9P1GYA5_9PEZI</name>
<dbReference type="PANTHER" id="PTHR15301">
    <property type="entry name" value="INSULIN-INDUCED GENE 1"/>
    <property type="match status" value="1"/>
</dbReference>
<sequence>MAAQDGPPLLRPIPRRPFGPYSSQDRLAPYDPEPRIQYDPHSQLLSPNFAEGDGLARSQSVLNLTSSTLFGIFGPATPNRDRFDDEPETPWGTGAQTPVRRPDLDDETYKLLTNLLLPVAAATLALPSSTALAWSIGPRVGLLFLLGMGYGALTIMARPQHGWAYLVAWGISGVALGALLPWFDGVWQMTFGPEVAETTAATKEKGGRAGSRTDWSHAVRSIGAFVGIVFALRKLPWVSTLQVSLALALVNPFLWYLVDGTKPGLLLSAAVGFAGSAILIGINPDAMPVPSLAFHPGHAAAAAHNASDNTLNHAASTAGGFASQQTLEAGIWMLSVLFCSCVCFGNIGRRLALSREAAVA</sequence>
<reference evidence="9" key="1">
    <citation type="submission" date="2022-11" db="EMBL/GenBank/DDBJ databases">
        <authorList>
            <person name="Scott C."/>
            <person name="Bruce N."/>
        </authorList>
    </citation>
    <scope>NUCLEOTIDE SEQUENCE</scope>
</reference>
<keyword evidence="3 8" id="KW-0812">Transmembrane</keyword>
<evidence type="ECO:0000256" key="4">
    <source>
        <dbReference type="ARBA" id="ARBA00022824"/>
    </source>
</evidence>
<dbReference type="Proteomes" id="UP000838763">
    <property type="component" value="Unassembled WGS sequence"/>
</dbReference>
<dbReference type="EMBL" id="CALLCH030000003">
    <property type="protein sequence ID" value="CAI4212117.1"/>
    <property type="molecule type" value="Genomic_DNA"/>
</dbReference>
<feature type="transmembrane region" description="Helical" evidence="8">
    <location>
        <begin position="329"/>
        <end position="347"/>
    </location>
</feature>
<feature type="transmembrane region" description="Helical" evidence="8">
    <location>
        <begin position="164"/>
        <end position="183"/>
    </location>
</feature>
<comment type="similarity">
    <text evidence="2">Belongs to the INSIG family.</text>
</comment>